<dbReference type="Proteomes" id="UP001501508">
    <property type="component" value="Unassembled WGS sequence"/>
</dbReference>
<dbReference type="RefSeq" id="WP_345028002.1">
    <property type="nucleotide sequence ID" value="NZ_BAABEY010000018.1"/>
</dbReference>
<proteinExistence type="predicted"/>
<keyword evidence="2" id="KW-1185">Reference proteome</keyword>
<evidence type="ECO:0000313" key="2">
    <source>
        <dbReference type="Proteomes" id="UP001501508"/>
    </source>
</evidence>
<gene>
    <name evidence="1" type="ORF">GCM10023091_17020</name>
</gene>
<accession>A0ABP8LUX9</accession>
<reference evidence="2" key="1">
    <citation type="journal article" date="2019" name="Int. J. Syst. Evol. Microbiol.">
        <title>The Global Catalogue of Microorganisms (GCM) 10K type strain sequencing project: providing services to taxonomists for standard genome sequencing and annotation.</title>
        <authorList>
            <consortium name="The Broad Institute Genomics Platform"/>
            <consortium name="The Broad Institute Genome Sequencing Center for Infectious Disease"/>
            <person name="Wu L."/>
            <person name="Ma J."/>
        </authorList>
    </citation>
    <scope>NUCLEOTIDE SEQUENCE [LARGE SCALE GENOMIC DNA]</scope>
    <source>
        <strain evidence="2">JCM 31920</strain>
    </source>
</reference>
<evidence type="ECO:0000313" key="1">
    <source>
        <dbReference type="EMBL" id="GAA4437585.1"/>
    </source>
</evidence>
<organism evidence="1 2">
    <name type="scientific">Ravibacter arvi</name>
    <dbReference type="NCBI Taxonomy" id="2051041"/>
    <lineage>
        <taxon>Bacteria</taxon>
        <taxon>Pseudomonadati</taxon>
        <taxon>Bacteroidota</taxon>
        <taxon>Cytophagia</taxon>
        <taxon>Cytophagales</taxon>
        <taxon>Spirosomataceae</taxon>
        <taxon>Ravibacter</taxon>
    </lineage>
</organism>
<dbReference type="EMBL" id="BAABEY010000018">
    <property type="protein sequence ID" value="GAA4437585.1"/>
    <property type="molecule type" value="Genomic_DNA"/>
</dbReference>
<sequence>MKKRLTRVFGERLSGETPVTLPKNTPVNVVKRTGDTLFGRVTQQSSTRLLLEDNRFHPHSIPIPDIDVVVYDMPAPF</sequence>
<comment type="caution">
    <text evidence="1">The sequence shown here is derived from an EMBL/GenBank/DDBJ whole genome shotgun (WGS) entry which is preliminary data.</text>
</comment>
<protein>
    <submittedName>
        <fullName evidence="1">Uncharacterized protein</fullName>
    </submittedName>
</protein>
<name>A0ABP8LUX9_9BACT</name>